<name>A0A7Z7J8R4_9BURK</name>
<reference evidence="2 3" key="1">
    <citation type="submission" date="2018-01" db="EMBL/GenBank/DDBJ databases">
        <authorList>
            <person name="Clerissi C."/>
        </authorList>
    </citation>
    <scope>NUCLEOTIDE SEQUENCE [LARGE SCALE GENOMIC DNA]</scope>
    <source>
        <strain evidence="2">Cupriavidus taiwanensis STM 6021</strain>
    </source>
</reference>
<sequence>MSYVLYKTYELTGREARPTLALVHARDGPPSGTPAGPHGANVPRRRPPGLEMAPRFAVD</sequence>
<evidence type="ECO:0000313" key="3">
    <source>
        <dbReference type="Proteomes" id="UP000257139"/>
    </source>
</evidence>
<evidence type="ECO:0000313" key="2">
    <source>
        <dbReference type="EMBL" id="SPC16001.1"/>
    </source>
</evidence>
<accession>A0A7Z7J8R4</accession>
<evidence type="ECO:0000256" key="1">
    <source>
        <dbReference type="SAM" id="MobiDB-lite"/>
    </source>
</evidence>
<proteinExistence type="predicted"/>
<feature type="region of interest" description="Disordered" evidence="1">
    <location>
        <begin position="24"/>
        <end position="59"/>
    </location>
</feature>
<organism evidence="2 3">
    <name type="scientific">Cupriavidus taiwanensis</name>
    <dbReference type="NCBI Taxonomy" id="164546"/>
    <lineage>
        <taxon>Bacteria</taxon>
        <taxon>Pseudomonadati</taxon>
        <taxon>Pseudomonadota</taxon>
        <taxon>Betaproteobacteria</taxon>
        <taxon>Burkholderiales</taxon>
        <taxon>Burkholderiaceae</taxon>
        <taxon>Cupriavidus</taxon>
    </lineage>
</organism>
<comment type="caution">
    <text evidence="2">The sequence shown here is derived from an EMBL/GenBank/DDBJ whole genome shotgun (WGS) entry which is preliminary data.</text>
</comment>
<protein>
    <submittedName>
        <fullName evidence="2">Uncharacterized protein</fullName>
    </submittedName>
</protein>
<dbReference type="Proteomes" id="UP000257139">
    <property type="component" value="Chromosome CBM2594_a"/>
</dbReference>
<gene>
    <name evidence="2" type="ORF">CBM2594_A70566</name>
</gene>
<dbReference type="AlphaFoldDB" id="A0A7Z7J8R4"/>
<dbReference type="EMBL" id="OGUU01000011">
    <property type="protein sequence ID" value="SPC16001.1"/>
    <property type="molecule type" value="Genomic_DNA"/>
</dbReference>